<gene>
    <name evidence="1" type="ORF">BJN34_28405</name>
</gene>
<accession>A0A1U9UYS6</accession>
<sequence>MPRAQAVLQDVERRWNTAALTWNADALTALYAPAAVFFGGRPGRAVRQAAIGVVDAAPLVDRICGRQRTDAELSQMSCLTLRLDGRPGVLQLPQ</sequence>
<dbReference type="AlphaFoldDB" id="A0A1U9UYS6"/>
<name>A0A1U9UYS6_CUPNE</name>
<dbReference type="EMBL" id="CP017758">
    <property type="protein sequence ID" value="AQV97793.1"/>
    <property type="molecule type" value="Genomic_DNA"/>
</dbReference>
<dbReference type="RefSeq" id="WP_078200129.1">
    <property type="nucleotide sequence ID" value="NZ_CP017758.1"/>
</dbReference>
<dbReference type="Proteomes" id="UP000189627">
    <property type="component" value="Chromosome 2"/>
</dbReference>
<dbReference type="Gene3D" id="3.10.450.50">
    <property type="match status" value="1"/>
</dbReference>
<dbReference type="InterPro" id="IPR032710">
    <property type="entry name" value="NTF2-like_dom_sf"/>
</dbReference>
<reference evidence="2" key="1">
    <citation type="submission" date="2017-02" db="EMBL/GenBank/DDBJ databases">
        <title>Complete genome sequence of Cupriavidus necator strain NH9, a 3-chlorobenzoate degrader.</title>
        <authorList>
            <person name="Moriuchi R."/>
            <person name="Dohra H."/>
            <person name="Ogawa N."/>
        </authorList>
    </citation>
    <scope>NUCLEOTIDE SEQUENCE [LARGE SCALE GENOMIC DNA]</scope>
    <source>
        <strain evidence="2">NH9</strain>
    </source>
</reference>
<proteinExistence type="predicted"/>
<evidence type="ECO:0000313" key="2">
    <source>
        <dbReference type="Proteomes" id="UP000189627"/>
    </source>
</evidence>
<dbReference type="SUPFAM" id="SSF54427">
    <property type="entry name" value="NTF2-like"/>
    <property type="match status" value="1"/>
</dbReference>
<dbReference type="KEGG" id="cuh:BJN34_28405"/>
<evidence type="ECO:0000313" key="1">
    <source>
        <dbReference type="EMBL" id="AQV97793.1"/>
    </source>
</evidence>
<organism evidence="1 2">
    <name type="scientific">Cupriavidus necator</name>
    <name type="common">Alcaligenes eutrophus</name>
    <name type="synonym">Ralstonia eutropha</name>
    <dbReference type="NCBI Taxonomy" id="106590"/>
    <lineage>
        <taxon>Bacteria</taxon>
        <taxon>Pseudomonadati</taxon>
        <taxon>Pseudomonadota</taxon>
        <taxon>Betaproteobacteria</taxon>
        <taxon>Burkholderiales</taxon>
        <taxon>Burkholderiaceae</taxon>
        <taxon>Cupriavidus</taxon>
    </lineage>
</organism>
<protein>
    <submittedName>
        <fullName evidence="1">Uncharacterized protein</fullName>
    </submittedName>
</protein>